<dbReference type="PANTHER" id="PTHR11101:SF80">
    <property type="entry name" value="PHOSPHATE TRANSPORTER"/>
    <property type="match status" value="1"/>
</dbReference>
<keyword evidence="2" id="KW-0813">Transport</keyword>
<evidence type="ECO:0000256" key="6">
    <source>
        <dbReference type="SAM" id="Phobius"/>
    </source>
</evidence>
<protein>
    <submittedName>
        <fullName evidence="7">Inorganic phosphate transporter</fullName>
    </submittedName>
</protein>
<gene>
    <name evidence="7" type="ORF">H8D96_14525</name>
</gene>
<feature type="transmembrane region" description="Helical" evidence="6">
    <location>
        <begin position="285"/>
        <end position="310"/>
    </location>
</feature>
<dbReference type="PANTHER" id="PTHR11101">
    <property type="entry name" value="PHOSPHATE TRANSPORTER"/>
    <property type="match status" value="1"/>
</dbReference>
<feature type="transmembrane region" description="Helical" evidence="6">
    <location>
        <begin position="158"/>
        <end position="175"/>
    </location>
</feature>
<dbReference type="GO" id="GO:0016020">
    <property type="term" value="C:membrane"/>
    <property type="evidence" value="ECO:0007669"/>
    <property type="project" value="UniProtKB-SubCell"/>
</dbReference>
<dbReference type="GO" id="GO:0005315">
    <property type="term" value="F:phosphate transmembrane transporter activity"/>
    <property type="evidence" value="ECO:0007669"/>
    <property type="project" value="InterPro"/>
</dbReference>
<evidence type="ECO:0000256" key="3">
    <source>
        <dbReference type="ARBA" id="ARBA00022692"/>
    </source>
</evidence>
<dbReference type="AlphaFoldDB" id="A0A8J6P0Q0"/>
<evidence type="ECO:0000313" key="8">
    <source>
        <dbReference type="Proteomes" id="UP000605201"/>
    </source>
</evidence>
<keyword evidence="3 6" id="KW-0812">Transmembrane</keyword>
<dbReference type="EMBL" id="JACNIG010000271">
    <property type="protein sequence ID" value="MBC8433120.1"/>
    <property type="molecule type" value="Genomic_DNA"/>
</dbReference>
<dbReference type="Pfam" id="PF01384">
    <property type="entry name" value="PHO4"/>
    <property type="match status" value="1"/>
</dbReference>
<dbReference type="GO" id="GO:0035435">
    <property type="term" value="P:phosphate ion transmembrane transport"/>
    <property type="evidence" value="ECO:0007669"/>
    <property type="project" value="TreeGrafter"/>
</dbReference>
<evidence type="ECO:0000256" key="5">
    <source>
        <dbReference type="ARBA" id="ARBA00023136"/>
    </source>
</evidence>
<organism evidence="7 8">
    <name type="scientific">Candidatus Desulfatibia vada</name>
    <dbReference type="NCBI Taxonomy" id="2841696"/>
    <lineage>
        <taxon>Bacteria</taxon>
        <taxon>Pseudomonadati</taxon>
        <taxon>Thermodesulfobacteriota</taxon>
        <taxon>Desulfobacteria</taxon>
        <taxon>Desulfobacterales</taxon>
        <taxon>Desulfobacterales incertae sedis</taxon>
        <taxon>Candidatus Desulfatibia</taxon>
    </lineage>
</organism>
<feature type="transmembrane region" description="Helical" evidence="6">
    <location>
        <begin position="195"/>
        <end position="218"/>
    </location>
</feature>
<comment type="subcellular location">
    <subcellularLocation>
        <location evidence="1">Membrane</location>
        <topology evidence="1">Multi-pass membrane protein</topology>
    </subcellularLocation>
</comment>
<accession>A0A8J6P0Q0</accession>
<feature type="transmembrane region" description="Helical" evidence="6">
    <location>
        <begin position="34"/>
        <end position="51"/>
    </location>
</feature>
<evidence type="ECO:0000256" key="2">
    <source>
        <dbReference type="ARBA" id="ARBA00022448"/>
    </source>
</evidence>
<dbReference type="InterPro" id="IPR001204">
    <property type="entry name" value="Phos_transporter"/>
</dbReference>
<comment type="caution">
    <text evidence="7">The sequence shown here is derived from an EMBL/GenBank/DDBJ whole genome shotgun (WGS) entry which is preliminary data.</text>
</comment>
<evidence type="ECO:0000256" key="4">
    <source>
        <dbReference type="ARBA" id="ARBA00022989"/>
    </source>
</evidence>
<feature type="transmembrane region" description="Helical" evidence="6">
    <location>
        <begin position="125"/>
        <end position="146"/>
    </location>
</feature>
<evidence type="ECO:0000256" key="1">
    <source>
        <dbReference type="ARBA" id="ARBA00004141"/>
    </source>
</evidence>
<keyword evidence="5 6" id="KW-0472">Membrane</keyword>
<sequence>MLSLLGGIFLGWSLGANDVANVFGSAVSSRMVKFWTAAVLASIFVLLGALLEGQAGIETLQGLTDLSLKKAVISSVAAAVTVTIMTILGLPVSTSQAVVGAILGVGILSKHVNVAGLEKVIVCWLGTPVGGFIVAIFLYKLMAAIYNRLPVDLFEGDMLIRSGLIVAGSYAAYALGANNVANVTAVFVGAGRLSVFGATLIGGLSIALGILTFSRGVMETVGRKLVRLDPFSALIVVLAEAVTVHFYTVVGVPVSTSQAVIGAILGVGIVKGISTVNRRTLLNILIGWFLTPVIAGVISLSLFIIVHLQYVPV</sequence>
<dbReference type="Proteomes" id="UP000605201">
    <property type="component" value="Unassembled WGS sequence"/>
</dbReference>
<keyword evidence="4 6" id="KW-1133">Transmembrane helix</keyword>
<feature type="transmembrane region" description="Helical" evidence="6">
    <location>
        <begin position="72"/>
        <end position="105"/>
    </location>
</feature>
<proteinExistence type="predicted"/>
<feature type="transmembrane region" description="Helical" evidence="6">
    <location>
        <begin position="256"/>
        <end position="273"/>
    </location>
</feature>
<feature type="transmembrane region" description="Helical" evidence="6">
    <location>
        <begin position="230"/>
        <end position="250"/>
    </location>
</feature>
<evidence type="ECO:0000313" key="7">
    <source>
        <dbReference type="EMBL" id="MBC8433120.1"/>
    </source>
</evidence>
<name>A0A8J6P0Q0_9BACT</name>
<reference evidence="7 8" key="1">
    <citation type="submission" date="2020-08" db="EMBL/GenBank/DDBJ databases">
        <title>Bridging the membrane lipid divide: bacteria of the FCB group superphylum have the potential to synthesize archaeal ether lipids.</title>
        <authorList>
            <person name="Villanueva L."/>
            <person name="Von Meijenfeldt F.A.B."/>
            <person name="Westbye A.B."/>
            <person name="Yadav S."/>
            <person name="Hopmans E.C."/>
            <person name="Dutilh B.E."/>
            <person name="Sinninghe Damste J.S."/>
        </authorList>
    </citation>
    <scope>NUCLEOTIDE SEQUENCE [LARGE SCALE GENOMIC DNA]</scope>
    <source>
        <strain evidence="7">NIOZ-UU17</strain>
    </source>
</reference>